<feature type="repeat" description="ANK" evidence="3">
    <location>
        <begin position="1520"/>
        <end position="1552"/>
    </location>
</feature>
<name>A0A4S9EQU5_AURPU</name>
<organism evidence="5 6">
    <name type="scientific">Aureobasidium pullulans</name>
    <name type="common">Black yeast</name>
    <name type="synonym">Pullularia pullulans</name>
    <dbReference type="NCBI Taxonomy" id="5580"/>
    <lineage>
        <taxon>Eukaryota</taxon>
        <taxon>Fungi</taxon>
        <taxon>Dikarya</taxon>
        <taxon>Ascomycota</taxon>
        <taxon>Pezizomycotina</taxon>
        <taxon>Dothideomycetes</taxon>
        <taxon>Dothideomycetidae</taxon>
        <taxon>Dothideales</taxon>
        <taxon>Saccotheciaceae</taxon>
        <taxon>Aureobasidium</taxon>
    </lineage>
</organism>
<dbReference type="Gene3D" id="3.40.50.300">
    <property type="entry name" value="P-loop containing nucleotide triphosphate hydrolases"/>
    <property type="match status" value="1"/>
</dbReference>
<feature type="repeat" description="ANK" evidence="3">
    <location>
        <begin position="1194"/>
        <end position="1228"/>
    </location>
</feature>
<evidence type="ECO:0000256" key="2">
    <source>
        <dbReference type="ARBA" id="ARBA00023043"/>
    </source>
</evidence>
<reference evidence="5 6" key="1">
    <citation type="submission" date="2018-10" db="EMBL/GenBank/DDBJ databases">
        <title>Fifty Aureobasidium pullulans genomes reveal a recombining polyextremotolerant generalist.</title>
        <authorList>
            <person name="Gostincar C."/>
            <person name="Turk M."/>
            <person name="Zajc J."/>
            <person name="Gunde-Cimerman N."/>
        </authorList>
    </citation>
    <scope>NUCLEOTIDE SEQUENCE [LARGE SCALE GENOMIC DNA]</scope>
    <source>
        <strain evidence="5 6">EXF-9785</strain>
    </source>
</reference>
<feature type="repeat" description="ANK" evidence="3">
    <location>
        <begin position="1651"/>
        <end position="1683"/>
    </location>
</feature>
<feature type="repeat" description="ANK" evidence="3">
    <location>
        <begin position="1085"/>
        <end position="1114"/>
    </location>
</feature>
<dbReference type="PRINTS" id="PR01415">
    <property type="entry name" value="ANKYRIN"/>
</dbReference>
<dbReference type="PROSITE" id="PS50297">
    <property type="entry name" value="ANK_REP_REGION"/>
    <property type="match status" value="11"/>
</dbReference>
<keyword evidence="1" id="KW-0677">Repeat</keyword>
<accession>A0A4S9EQU5</accession>
<protein>
    <submittedName>
        <fullName evidence="5">Purine and uridine phosphorylase</fullName>
    </submittedName>
</protein>
<dbReference type="PANTHER" id="PTHR24123:SF33">
    <property type="entry name" value="PROTEIN HOS4"/>
    <property type="match status" value="1"/>
</dbReference>
<dbReference type="Pfam" id="PF00023">
    <property type="entry name" value="Ank"/>
    <property type="match status" value="2"/>
</dbReference>
<evidence type="ECO:0000259" key="4">
    <source>
        <dbReference type="Pfam" id="PF24883"/>
    </source>
</evidence>
<dbReference type="InterPro" id="IPR056884">
    <property type="entry name" value="NPHP3-like_N"/>
</dbReference>
<dbReference type="SUPFAM" id="SSF48403">
    <property type="entry name" value="Ankyrin repeat"/>
    <property type="match status" value="3"/>
</dbReference>
<dbReference type="Pfam" id="PF24883">
    <property type="entry name" value="NPHP3_N"/>
    <property type="match status" value="1"/>
</dbReference>
<dbReference type="GO" id="GO:0009116">
    <property type="term" value="P:nucleoside metabolic process"/>
    <property type="evidence" value="ECO:0007669"/>
    <property type="project" value="InterPro"/>
</dbReference>
<dbReference type="InterPro" id="IPR051165">
    <property type="entry name" value="Multifunctional_ANK_Repeat"/>
</dbReference>
<feature type="domain" description="Nephrocystin 3-like N-terminal" evidence="4">
    <location>
        <begin position="378"/>
        <end position="537"/>
    </location>
</feature>
<dbReference type="GO" id="GO:0003824">
    <property type="term" value="F:catalytic activity"/>
    <property type="evidence" value="ECO:0007669"/>
    <property type="project" value="InterPro"/>
</dbReference>
<feature type="repeat" description="ANK" evidence="3">
    <location>
        <begin position="983"/>
        <end position="1015"/>
    </location>
</feature>
<dbReference type="Gene3D" id="3.40.50.1580">
    <property type="entry name" value="Nucleoside phosphorylase domain"/>
    <property type="match status" value="1"/>
</dbReference>
<gene>
    <name evidence="5" type="ORF">D6D10_06131</name>
</gene>
<evidence type="ECO:0000256" key="1">
    <source>
        <dbReference type="ARBA" id="ARBA00022737"/>
    </source>
</evidence>
<feature type="repeat" description="ANK" evidence="3">
    <location>
        <begin position="1585"/>
        <end position="1617"/>
    </location>
</feature>
<dbReference type="SUPFAM" id="SSF53167">
    <property type="entry name" value="Purine and uridine phosphorylases"/>
    <property type="match status" value="1"/>
</dbReference>
<dbReference type="PANTHER" id="PTHR24123">
    <property type="entry name" value="ANKYRIN REPEAT-CONTAINING"/>
    <property type="match status" value="1"/>
</dbReference>
<dbReference type="InterPro" id="IPR035994">
    <property type="entry name" value="Nucleoside_phosphorylase_sf"/>
</dbReference>
<feature type="repeat" description="ANK" evidence="3">
    <location>
        <begin position="1367"/>
        <end position="1399"/>
    </location>
</feature>
<feature type="repeat" description="ANK" evidence="3">
    <location>
        <begin position="1128"/>
        <end position="1160"/>
    </location>
</feature>
<feature type="repeat" description="ANK" evidence="3">
    <location>
        <begin position="948"/>
        <end position="980"/>
    </location>
</feature>
<evidence type="ECO:0000313" key="6">
    <source>
        <dbReference type="Proteomes" id="UP000308953"/>
    </source>
</evidence>
<dbReference type="EMBL" id="QZAV01000142">
    <property type="protein sequence ID" value="THX37115.1"/>
    <property type="molecule type" value="Genomic_DNA"/>
</dbReference>
<dbReference type="Proteomes" id="UP000308953">
    <property type="component" value="Unassembled WGS sequence"/>
</dbReference>
<sequence>MSNPEDYTVGWICAISTEFTAAQLFLDKEHDLPNEISSSDTNHYKLGEISGHNVVVAVLPDGEYGVGSAANVVTNLLRSFKNVRVGLMVGIGGGAPTSKNDIRLGDVVVSSPKNGTGGVYQYDFGKTIQGVRFEQTGFLDQPSATVRAALNGLKTKHDIHGHKIRDAIESILSQKPRLKKKGYTRPEPGSDLLFISSVVHSQYSESACMDSCAKQSSSVVFRRPRDDDDDDPAIHYGVVASGNQLMKDAVIRDKLANEKAILCFEMEAAGLMNHLPCMIIRGICDYSDSHKNKEWQGYAAMTAAAYAKELLLEIHPRSVKAEKKLAMAVEQLSGVVGKVGSSVEQLKAFGSSNAITAWLDAPDPSVNFNRAHDAHHTGTGQWFFKTGQFLQWRREENSFLWLHGMPGCGKTVLSSTIVRRLAEDGAAPVLFFYFDFSEARKQQFEAMIRSFLVQIYHKAASSQASIRLLYDSHSQGCVQPDLELIEDTLRSILSQLKNVDIVIDALDESQTLDRVLQWCKKTHDCKTTNLRLLVTSRTQVVQWPKKDQLFSIQSAEVNNDIRSYVSKRVHSDEFEHWKDCSTIRDRVEMELTEKADGMFRWAALQLDALRECYNKSSVEQALRNLPRTLYDTYTRTLDIIRAGPHGREVVLILQMLVWSGEPLSPDACNDAIAVKPEQVPGFDKDDRFFGTSYIVKICAGLIITVNTSWGIDHLRLAHASVNDYLLSLECSKAFADQLSERIARVSVLRTCFTYLHCLDWGITKNLHQLEIDYPFARWAATCWLQIVKIIDNMHDLTALVVHFLQSDSFPFEPFFRYMFQRLPRAEEGQCFPLYLAAYAGLERSSRYLIQSELVFSVSGLRLPAPVTQLTPELDRIFYLHKQIRTMNNAGGLHDRPRPHSADIDDLQSRLDASLVVASIQGHREVVRDLLYYGASPDAIDCLQDSHLKNLNALQLAAEHGHSRIVQLLIDSGSAIDFYEEGQYDGTALYQASRAGNIEVVRTLIASGANVNINCGLLGNALMAAIDSASDHAELVQVLIDAGADYSQTVQTRSPLQLASTRGNTRIVQVLINKGVHINTIGACGTALKLAAEYGREEVLELLLVHGADVELRQISAEPRNADRTLRNSDWTPLQAAVASDYIEVAKRLLHHGAHVDALSSSGTALVIAAECHYFSNCVQLLIDAGARPDGRDDQGRTALQKAAKYGTKRISVVRALLDHSMSFDAVRHDGKVLASDALEDRLQTLELLTHNATQVDEADRRDPPFRKSRTMEYKEIVGTLLQNVLHVMFADLIPDGLMSDDLMSDDLASAASSGDLETVKVLLEQGRSPNLLDQSGYTPLQAAAREGHIDVVQKLIECGAHVDMFGLRGTALAIAAESGHIDLVQILLEGGADPDRDDHYVLSHEASCQEYADIALRILEHTVHTDDLAPRGLVWTFASDSAYIDIARVLPNTGLEVNLQTALQEKAWEGHVNVVRKLLQRRAQVNTSNTDGTALEIAAQSGHLDVVKVLLKYDADIEKGSWTPLQRAAHHGHVQIVQELLEHGADVYANAEHVSALLQAVLSDRREIVQLLLSHGALPDGNDEGESSPLQYAARRGFTSMMLILLEAGADIHARGDHGCALEQAVRCGQNEAVRMLLERGARAEGTMEAGMSTPLQIASSKGHKTILRILLHYGASIDTWSRDGCALEQAVSAENYEIVVLLLKRGALC</sequence>
<dbReference type="InterPro" id="IPR002110">
    <property type="entry name" value="Ankyrin_rpt"/>
</dbReference>
<dbReference type="SMART" id="SM00248">
    <property type="entry name" value="ANK"/>
    <property type="match status" value="18"/>
</dbReference>
<evidence type="ECO:0000256" key="3">
    <source>
        <dbReference type="PROSITE-ProRule" id="PRU00023"/>
    </source>
</evidence>
<feature type="repeat" description="ANK" evidence="3">
    <location>
        <begin position="1490"/>
        <end position="1522"/>
    </location>
</feature>
<evidence type="ECO:0000313" key="5">
    <source>
        <dbReference type="EMBL" id="THX37115.1"/>
    </source>
</evidence>
<comment type="caution">
    <text evidence="5">The sequence shown here is derived from an EMBL/GenBank/DDBJ whole genome shotgun (WGS) entry which is preliminary data.</text>
</comment>
<feature type="repeat" description="ANK" evidence="3">
    <location>
        <begin position="1050"/>
        <end position="1082"/>
    </location>
</feature>
<dbReference type="InterPro" id="IPR036770">
    <property type="entry name" value="Ankyrin_rpt-contain_sf"/>
</dbReference>
<dbReference type="Pfam" id="PF12796">
    <property type="entry name" value="Ank_2"/>
    <property type="match status" value="7"/>
</dbReference>
<feature type="repeat" description="ANK" evidence="3">
    <location>
        <begin position="1458"/>
        <end position="1490"/>
    </location>
</feature>
<proteinExistence type="predicted"/>
<keyword evidence="2 3" id="KW-0040">ANK repeat</keyword>
<dbReference type="SUPFAM" id="SSF52540">
    <property type="entry name" value="P-loop containing nucleoside triphosphate hydrolases"/>
    <property type="match status" value="1"/>
</dbReference>
<dbReference type="InterPro" id="IPR027417">
    <property type="entry name" value="P-loop_NTPase"/>
</dbReference>
<dbReference type="Gene3D" id="1.25.40.20">
    <property type="entry name" value="Ankyrin repeat-containing domain"/>
    <property type="match status" value="6"/>
</dbReference>
<dbReference type="PROSITE" id="PS50088">
    <property type="entry name" value="ANK_REPEAT"/>
    <property type="match status" value="13"/>
</dbReference>
<feature type="repeat" description="ANK" evidence="3">
    <location>
        <begin position="1335"/>
        <end position="1367"/>
    </location>
</feature>